<gene>
    <name evidence="3" type="ORF">DD559_12660</name>
</gene>
<dbReference type="RefSeq" id="WP_116469492.1">
    <property type="nucleotide sequence ID" value="NZ_QENQ01000001.1"/>
</dbReference>
<comment type="caution">
    <text evidence="3">The sequence shown here is derived from an EMBL/GenBank/DDBJ whole genome shotgun (WGS) entry which is preliminary data.</text>
</comment>
<evidence type="ECO:0000313" key="3">
    <source>
        <dbReference type="EMBL" id="PVX30075.1"/>
    </source>
</evidence>
<evidence type="ECO:0000313" key="4">
    <source>
        <dbReference type="Proteomes" id="UP000245890"/>
    </source>
</evidence>
<dbReference type="Pfam" id="PF17482">
    <property type="entry name" value="Phage_sheath_1C"/>
    <property type="match status" value="1"/>
</dbReference>
<comment type="similarity">
    <text evidence="1">Belongs to the myoviridae tail sheath protein family.</text>
</comment>
<reference evidence="3 4" key="1">
    <citation type="submission" date="2018-05" db="EMBL/GenBank/DDBJ databases">
        <title>Description of Sphingomonas pokkalii sp nov, isolated from the rhizosphere of saline tolerant pokkali rice and its draft genome analysis.</title>
        <authorList>
            <person name="Menon R."/>
            <person name="Kumari S."/>
            <person name="Rameshkumar N."/>
        </authorList>
    </citation>
    <scope>NUCLEOTIDE SEQUENCE [LARGE SCALE GENOMIC DNA]</scope>
    <source>
        <strain evidence="3 4">L3B27</strain>
    </source>
</reference>
<dbReference type="EMBL" id="QENQ01000001">
    <property type="protein sequence ID" value="PVX30075.1"/>
    <property type="molecule type" value="Genomic_DNA"/>
</dbReference>
<dbReference type="InterPro" id="IPR020287">
    <property type="entry name" value="Tail_sheath_C"/>
</dbReference>
<accession>A0A2U0SFL4</accession>
<keyword evidence="4" id="KW-1185">Reference proteome</keyword>
<evidence type="ECO:0000256" key="1">
    <source>
        <dbReference type="ARBA" id="ARBA00008005"/>
    </source>
</evidence>
<proteinExistence type="inferred from homology"/>
<sequence>MTIVTSASSYLTRKTPGVYVTEVEAFGSSIVGVDTAIPVFVGYTEFAGDPSTGKPLYMIPTSIGSMVDFTQCFGGPAPASFKVKNLTPADDASDDTDTDTEDAAAQLPSFYADYTADPTKPPVSTPFLLSPVATPDEPTQFNLYWSMMAFFANGGTACYIVSVGSYWVNQSPTSAPDPALSSTWTLQPIDGTALTNGVIAAGYTVGPTMTVVPEACQLATYDGANWTYNGYNDVVQTMLSQASVLQDRVAILDLPACQTATTQAQLVDCQTGLSNAIAPAIAAASYGACYAPAIVASVVTSSNILYTNLQSDDNATVNDILTTQAVQLYTGASLANVQSAIATAFPLAGKEAENSSQYSNDPSDYPTMEDTQQTLTQWQQGLDNLLLASLPIFKQMETLIAAEMNILPPSGFLAGVWAASDSQRGVWNAPANIALAAATEPLYKMSDAEQGGFNVPTNGEAIDIIRSQPSRGSVVWGARTLDGNSNDYRYIQVRRTLIYIEQSIKQALAPYVFAPNDSLTWGTVTAAIASFLTGLWQQGGLVGAKPSEAFTVSCGLGSTMTSQNILDGYMIVAVTLQLVHPAEYIELTFTQTMGS</sequence>
<organism evidence="3 4">
    <name type="scientific">Sphingomonas pokkalii</name>
    <dbReference type="NCBI Taxonomy" id="2175090"/>
    <lineage>
        <taxon>Bacteria</taxon>
        <taxon>Pseudomonadati</taxon>
        <taxon>Pseudomonadota</taxon>
        <taxon>Alphaproteobacteria</taxon>
        <taxon>Sphingomonadales</taxon>
        <taxon>Sphingomonadaceae</taxon>
        <taxon>Sphingomonas</taxon>
    </lineage>
</organism>
<dbReference type="AlphaFoldDB" id="A0A2U0SFL4"/>
<dbReference type="PANTHER" id="PTHR35861">
    <property type="match status" value="1"/>
</dbReference>
<evidence type="ECO:0000259" key="2">
    <source>
        <dbReference type="Pfam" id="PF17482"/>
    </source>
</evidence>
<feature type="domain" description="Tail sheath protein C-terminal" evidence="2">
    <location>
        <begin position="485"/>
        <end position="591"/>
    </location>
</feature>
<dbReference type="PANTHER" id="PTHR35861:SF1">
    <property type="entry name" value="PHAGE TAIL SHEATH PROTEIN"/>
    <property type="match status" value="1"/>
</dbReference>
<protein>
    <recommendedName>
        <fullName evidence="2">Tail sheath protein C-terminal domain-containing protein</fullName>
    </recommendedName>
</protein>
<dbReference type="Gene3D" id="3.40.50.11780">
    <property type="match status" value="1"/>
</dbReference>
<name>A0A2U0SFL4_9SPHN</name>
<dbReference type="InterPro" id="IPR052042">
    <property type="entry name" value="Tail_sheath_structural"/>
</dbReference>
<dbReference type="Proteomes" id="UP000245890">
    <property type="component" value="Unassembled WGS sequence"/>
</dbReference>
<dbReference type="OrthoDB" id="9767864at2"/>